<keyword evidence="4" id="KW-0285">Flavoprotein</keyword>
<feature type="binding site" evidence="3">
    <location>
        <position position="274"/>
    </location>
    <ligand>
        <name>FAD</name>
        <dbReference type="ChEBI" id="CHEBI:57692"/>
    </ligand>
</feature>
<dbReference type="OrthoDB" id="269227at2759"/>
<dbReference type="InterPro" id="IPR007867">
    <property type="entry name" value="GMC_OxRtase_C"/>
</dbReference>
<feature type="domain" description="Glucose-methanol-choline oxidoreductase N-terminal" evidence="6">
    <location>
        <begin position="137"/>
        <end position="160"/>
    </location>
</feature>
<evidence type="ECO:0000256" key="2">
    <source>
        <dbReference type="PIRSR" id="PIRSR000137-1"/>
    </source>
</evidence>
<feature type="chain" id="PRO_5024412973" description="Glucose-methanol-choline oxidoreductase N-terminal domain-containing protein" evidence="5">
    <location>
        <begin position="18"/>
        <end position="590"/>
    </location>
</feature>
<dbReference type="InterPro" id="IPR000172">
    <property type="entry name" value="GMC_OxRdtase_N"/>
</dbReference>
<dbReference type="PANTHER" id="PTHR11552">
    <property type="entry name" value="GLUCOSE-METHANOL-CHOLINE GMC OXIDOREDUCTASE"/>
    <property type="match status" value="1"/>
</dbReference>
<evidence type="ECO:0000256" key="5">
    <source>
        <dbReference type="SAM" id="SignalP"/>
    </source>
</evidence>
<dbReference type="AlphaFoldDB" id="A0A5N4A2L3"/>
<dbReference type="Pfam" id="PF00732">
    <property type="entry name" value="GMC_oxred_N"/>
    <property type="match status" value="1"/>
</dbReference>
<proteinExistence type="inferred from homology"/>
<dbReference type="Gene3D" id="3.30.560.10">
    <property type="entry name" value="Glucose Oxidase, domain 3"/>
    <property type="match status" value="1"/>
</dbReference>
<dbReference type="InterPro" id="IPR036188">
    <property type="entry name" value="FAD/NAD-bd_sf"/>
</dbReference>
<evidence type="ECO:0000313" key="7">
    <source>
        <dbReference type="EMBL" id="KAB0791574.1"/>
    </source>
</evidence>
<evidence type="ECO:0000313" key="8">
    <source>
        <dbReference type="Proteomes" id="UP000327044"/>
    </source>
</evidence>
<feature type="active site" description="Proton acceptor" evidence="2">
    <location>
        <position position="568"/>
    </location>
</feature>
<evidence type="ECO:0000256" key="3">
    <source>
        <dbReference type="PIRSR" id="PIRSR000137-2"/>
    </source>
</evidence>
<dbReference type="InterPro" id="IPR012132">
    <property type="entry name" value="GMC_OxRdtase"/>
</dbReference>
<comment type="caution">
    <text evidence="7">The sequence shown here is derived from an EMBL/GenBank/DDBJ whole genome shotgun (WGS) entry which is preliminary data.</text>
</comment>
<sequence>MDVCALVLLSLIGAARCYSLSYYETLIAKEIKRASTYVFPKDAGGFRSANTEPRGFGVFDFAVIGSGSAGSVVASRLSEDRNWTVLLLEAGGEENHFTEIPAMSTYAAGLECNWGFNSTPQTACCLAMGGVCPFPRGKSLGGTSAINVLVYSRGNKLDYERWSEDNPGWGYRDVLPYFLKSENSKIDDHDEGYHGRGGCLNVERHSPTSPKAVAFLTANQELGRSVVDFNGPNQVGAGRNQFNTIHGRRQSSAKAFLGHARLRPNLKIATHCYVTKLLVDSATRSATGVLFSHKGTQYVAKIRREVILSAGVVGSPTILMHSGIGPRHQLDELKIPTVQDLDVGLHMHDHLMFYNMYFTTSITDEAYKLRESIARYLDGSGPFTIASNAQAAAYLPQSGTNSTVPDVEVVFIPTVRAPPDLHAGELQVSQMVAVILHPKTRGRIFLQSRDPFVYPLIDSRCLSDEEDLESVHKAIEKVMEFFDTKAFRAMNATLLPDPRCANRGFRSREYWTCLIRLTAMNAYHGGGTCRMGPDPSEGAVVDNKLRVYGVGNLRVADTSVVPITLSGHMSAPAMMIGERAADFIKMEHRT</sequence>
<dbReference type="PIRSF" id="PIRSF000137">
    <property type="entry name" value="Alcohol_oxidase"/>
    <property type="match status" value="1"/>
</dbReference>
<dbReference type="Gene3D" id="3.50.50.60">
    <property type="entry name" value="FAD/NAD(P)-binding domain"/>
    <property type="match status" value="1"/>
</dbReference>
<feature type="binding site" evidence="3">
    <location>
        <position position="143"/>
    </location>
    <ligand>
        <name>FAD</name>
        <dbReference type="ChEBI" id="CHEBI:57692"/>
    </ligand>
</feature>
<accession>A0A5N4A2L3</accession>
<organism evidence="7 8">
    <name type="scientific">Photinus pyralis</name>
    <name type="common">Common eastern firefly</name>
    <name type="synonym">Lampyris pyralis</name>
    <dbReference type="NCBI Taxonomy" id="7054"/>
    <lineage>
        <taxon>Eukaryota</taxon>
        <taxon>Metazoa</taxon>
        <taxon>Ecdysozoa</taxon>
        <taxon>Arthropoda</taxon>
        <taxon>Hexapoda</taxon>
        <taxon>Insecta</taxon>
        <taxon>Pterygota</taxon>
        <taxon>Neoptera</taxon>
        <taxon>Endopterygota</taxon>
        <taxon>Coleoptera</taxon>
        <taxon>Polyphaga</taxon>
        <taxon>Elateriformia</taxon>
        <taxon>Elateroidea</taxon>
        <taxon>Lampyridae</taxon>
        <taxon>Lampyrinae</taxon>
        <taxon>Photinus</taxon>
    </lineage>
</organism>
<dbReference type="Pfam" id="PF05199">
    <property type="entry name" value="GMC_oxred_C"/>
    <property type="match status" value="1"/>
</dbReference>
<feature type="active site" description="Proton acceptor" evidence="2">
    <location>
        <position position="524"/>
    </location>
</feature>
<gene>
    <name evidence="7" type="ORF">PPYR_03374</name>
</gene>
<comment type="cofactor">
    <cofactor evidence="3">
        <name>FAD</name>
        <dbReference type="ChEBI" id="CHEBI:57692"/>
    </cofactor>
</comment>
<dbReference type="PANTHER" id="PTHR11552:SF158">
    <property type="entry name" value="GH23626P-RELATED"/>
    <property type="match status" value="1"/>
</dbReference>
<dbReference type="InParanoid" id="A0A5N4A2L3"/>
<dbReference type="PROSITE" id="PS00623">
    <property type="entry name" value="GMC_OXRED_1"/>
    <property type="match status" value="1"/>
</dbReference>
<comment type="similarity">
    <text evidence="1 4">Belongs to the GMC oxidoreductase family.</text>
</comment>
<dbReference type="Proteomes" id="UP000327044">
    <property type="component" value="Unassembled WGS sequence"/>
</dbReference>
<dbReference type="SUPFAM" id="SSF54373">
    <property type="entry name" value="FAD-linked reductases, C-terminal domain"/>
    <property type="match status" value="1"/>
</dbReference>
<dbReference type="GO" id="GO:0050660">
    <property type="term" value="F:flavin adenine dinucleotide binding"/>
    <property type="evidence" value="ECO:0007669"/>
    <property type="project" value="InterPro"/>
</dbReference>
<keyword evidence="3 4" id="KW-0274">FAD</keyword>
<feature type="binding site" evidence="3">
    <location>
        <begin position="147"/>
        <end position="150"/>
    </location>
    <ligand>
        <name>FAD</name>
        <dbReference type="ChEBI" id="CHEBI:57692"/>
    </ligand>
</feature>
<evidence type="ECO:0000259" key="6">
    <source>
        <dbReference type="PROSITE" id="PS00623"/>
    </source>
</evidence>
<reference evidence="7 8" key="1">
    <citation type="journal article" date="2018" name="Elife">
        <title>Firefly genomes illuminate parallel origins of bioluminescence in beetles.</title>
        <authorList>
            <person name="Fallon T.R."/>
            <person name="Lower S.E."/>
            <person name="Chang C.H."/>
            <person name="Bessho-Uehara M."/>
            <person name="Martin G.J."/>
            <person name="Bewick A.J."/>
            <person name="Behringer M."/>
            <person name="Debat H.J."/>
            <person name="Wong I."/>
            <person name="Day J.C."/>
            <person name="Suvorov A."/>
            <person name="Silva C.J."/>
            <person name="Stanger-Hall K.F."/>
            <person name="Hall D.W."/>
            <person name="Schmitz R.J."/>
            <person name="Nelson D.R."/>
            <person name="Lewis S.M."/>
            <person name="Shigenobu S."/>
            <person name="Bybee S.M."/>
            <person name="Larracuente A.M."/>
            <person name="Oba Y."/>
            <person name="Weng J.K."/>
        </authorList>
    </citation>
    <scope>NUCLEOTIDE SEQUENCE [LARGE SCALE GENOMIC DNA]</scope>
    <source>
        <strain evidence="7">1611_PpyrPB1</strain>
        <tissue evidence="7">Whole body</tissue>
    </source>
</reference>
<evidence type="ECO:0000256" key="4">
    <source>
        <dbReference type="RuleBase" id="RU003968"/>
    </source>
</evidence>
<evidence type="ECO:0000256" key="1">
    <source>
        <dbReference type="ARBA" id="ARBA00010790"/>
    </source>
</evidence>
<dbReference type="EMBL" id="VVIM01000011">
    <property type="protein sequence ID" value="KAB0791574.1"/>
    <property type="molecule type" value="Genomic_DNA"/>
</dbReference>
<keyword evidence="5" id="KW-0732">Signal</keyword>
<dbReference type="SUPFAM" id="SSF51905">
    <property type="entry name" value="FAD/NAD(P)-binding domain"/>
    <property type="match status" value="1"/>
</dbReference>
<protein>
    <recommendedName>
        <fullName evidence="6">Glucose-methanol-choline oxidoreductase N-terminal domain-containing protein</fullName>
    </recommendedName>
</protein>
<keyword evidence="8" id="KW-1185">Reference proteome</keyword>
<name>A0A5N4A2L3_PHOPY</name>
<dbReference type="GO" id="GO:0016614">
    <property type="term" value="F:oxidoreductase activity, acting on CH-OH group of donors"/>
    <property type="evidence" value="ECO:0007669"/>
    <property type="project" value="InterPro"/>
</dbReference>
<feature type="signal peptide" evidence="5">
    <location>
        <begin position="1"/>
        <end position="17"/>
    </location>
</feature>